<comment type="similarity">
    <text evidence="7 8">Belongs to the SelA family.</text>
</comment>
<dbReference type="GO" id="GO:0004125">
    <property type="term" value="F:L-seryl-tRNA(Sec) selenium transferase activity"/>
    <property type="evidence" value="ECO:0007669"/>
    <property type="project" value="UniProtKB-UniRule"/>
</dbReference>
<dbReference type="EC" id="2.9.1.1" evidence="8"/>
<dbReference type="InterPro" id="IPR004534">
    <property type="entry name" value="SelA_trans"/>
</dbReference>
<dbReference type="Gene3D" id="3.90.1150.180">
    <property type="match status" value="1"/>
</dbReference>
<evidence type="ECO:0000256" key="3">
    <source>
        <dbReference type="ARBA" id="ARBA00022679"/>
    </source>
</evidence>
<feature type="domain" description="L-seryl-tRNA selenium transferase N-terminal" evidence="10">
    <location>
        <begin position="5"/>
        <end position="44"/>
    </location>
</feature>
<dbReference type="GO" id="GO:0001717">
    <property type="term" value="P:conversion of seryl-tRNAsec to selenocys-tRNAsec"/>
    <property type="evidence" value="ECO:0007669"/>
    <property type="project" value="UniProtKB-UniRule"/>
</dbReference>
<evidence type="ECO:0000256" key="2">
    <source>
        <dbReference type="ARBA" id="ARBA00022490"/>
    </source>
</evidence>
<dbReference type="KEGG" id="aaut:ACETAC_08105"/>
<comment type="function">
    <text evidence="8">Converts seryl-tRNA(Sec) to selenocysteinyl-tRNA(Sec) required for selenoprotein biosynthesis.</text>
</comment>
<dbReference type="Gene3D" id="3.40.640.10">
    <property type="entry name" value="Type I PLP-dependent aspartate aminotransferase-like (Major domain)"/>
    <property type="match status" value="1"/>
</dbReference>
<dbReference type="HAMAP" id="MF_00423">
    <property type="entry name" value="SelA"/>
    <property type="match status" value="1"/>
</dbReference>
<reference evidence="11" key="1">
    <citation type="submission" date="2020-08" db="EMBL/GenBank/DDBJ databases">
        <title>Genomic insights into the carbon and energy metabolism of the first obligate autotrophic acetogenic bacterium Aceticella autotrophica gen. nov., sp. nov.</title>
        <authorList>
            <person name="Toshchakov S.V."/>
            <person name="Elcheninov A.G."/>
            <person name="Kublanov I.V."/>
            <person name="Frolov E.N."/>
            <person name="Lebedinsky A.V."/>
        </authorList>
    </citation>
    <scope>NUCLEOTIDE SEQUENCE</scope>
    <source>
        <strain evidence="11">3443-3Ac</strain>
    </source>
</reference>
<comment type="cofactor">
    <cofactor evidence="1 8 9">
        <name>pyridoxal 5'-phosphate</name>
        <dbReference type="ChEBI" id="CHEBI:597326"/>
    </cofactor>
</comment>
<dbReference type="PANTHER" id="PTHR32328">
    <property type="entry name" value="L-SERYL-TRNA(SEC) SELENIUM TRANSFERASE"/>
    <property type="match status" value="1"/>
</dbReference>
<evidence type="ECO:0000256" key="8">
    <source>
        <dbReference type="HAMAP-Rule" id="MF_00423"/>
    </source>
</evidence>
<dbReference type="EMBL" id="CP060096">
    <property type="protein sequence ID" value="QSZ26837.1"/>
    <property type="molecule type" value="Genomic_DNA"/>
</dbReference>
<keyword evidence="2 8" id="KW-0963">Cytoplasm</keyword>
<dbReference type="NCBIfam" id="TIGR00474">
    <property type="entry name" value="selA"/>
    <property type="match status" value="1"/>
</dbReference>
<dbReference type="InterPro" id="IPR018319">
    <property type="entry name" value="SelA-like"/>
</dbReference>
<dbReference type="GO" id="GO:0005737">
    <property type="term" value="C:cytoplasm"/>
    <property type="evidence" value="ECO:0007669"/>
    <property type="project" value="UniProtKB-SubCell"/>
</dbReference>
<comment type="pathway">
    <text evidence="8">Aminoacyl-tRNA biosynthesis; selenocysteinyl-tRNA(Sec) biosynthesis; selenocysteinyl-tRNA(Sec) from L-seryl-tRNA(Sec) (bacterial route): step 1/1.</text>
</comment>
<organism evidence="11 12">
    <name type="scientific">Aceticella autotrophica</name>
    <dbReference type="NCBI Taxonomy" id="2755338"/>
    <lineage>
        <taxon>Bacteria</taxon>
        <taxon>Bacillati</taxon>
        <taxon>Bacillota</taxon>
        <taxon>Clostridia</taxon>
        <taxon>Thermoanaerobacterales</taxon>
        <taxon>Thermoanaerobacteraceae</taxon>
        <taxon>Aceticella</taxon>
    </lineage>
</organism>
<dbReference type="AlphaFoldDB" id="A0A975AUS7"/>
<accession>A0A975AUS7</accession>
<comment type="subcellular location">
    <subcellularLocation>
        <location evidence="8">Cytoplasm</location>
    </subcellularLocation>
</comment>
<dbReference type="SUPFAM" id="SSF53383">
    <property type="entry name" value="PLP-dependent transferases"/>
    <property type="match status" value="1"/>
</dbReference>
<keyword evidence="4 8" id="KW-0663">Pyridoxal phosphate</keyword>
<dbReference type="Pfam" id="PF12390">
    <property type="entry name" value="Se-cys_synth_N"/>
    <property type="match status" value="1"/>
</dbReference>
<feature type="modified residue" description="N6-(pyridoxal phosphate)lysine" evidence="8 9">
    <location>
        <position position="291"/>
    </location>
</feature>
<sequence>MNNLFKKLPSVDEILRENDIIKLLENYKHDYVVKIIRQVLSDYRDKISHNIEVTINKQEIVKRILEYLSKNTHCNLKRVINATGVVIHTNLGRSIFPDELIKNLWEVTAHYSTLEYNIENGKRGSRYSLVEKLLCEVTGAEAALVVNNNAAAVLLSLSVMSKGKEVIVSRGQLVEIGGSFRIPDVMLQSGAILKEVGTTNKTHDYDYTNAINENTGLILKVHTSNFRLIGFTEEVSTEKLVEISEKYNIPIMEDLGSGVLVDLRKYGLPYEPTVQEVVKAGMDIVTFSGDKLLGGPQAGIIVGKKSFIDLMKKHPLTRAVRVDKMCLSTLEYILRIYLYNEPEKIIPTLKMLTLNKDILYERAVKLKDILSNINKVKTDIIEISSMAGGGALAEQDIPSYGIKIEIDNLSSNDIENKFRTGDIPIICRIVSDAVILDVRTLLEDDYDIIFKSVKKITEG</sequence>
<keyword evidence="12" id="KW-1185">Reference proteome</keyword>
<gene>
    <name evidence="8" type="primary">selA</name>
    <name evidence="11" type="ORF">ACETAC_08105</name>
</gene>
<evidence type="ECO:0000256" key="5">
    <source>
        <dbReference type="ARBA" id="ARBA00022917"/>
    </source>
</evidence>
<dbReference type="GO" id="GO:0001514">
    <property type="term" value="P:selenocysteine incorporation"/>
    <property type="evidence" value="ECO:0007669"/>
    <property type="project" value="UniProtKB-UniRule"/>
</dbReference>
<proteinExistence type="inferred from homology"/>
<protein>
    <recommendedName>
        <fullName evidence="8">L-seryl-tRNA(Sec) selenium transferase</fullName>
        <ecNumber evidence="8">2.9.1.1</ecNumber>
    </recommendedName>
    <alternativeName>
        <fullName evidence="8">Selenocysteine synthase</fullName>
        <shortName evidence="8">Sec synthase</shortName>
    </alternativeName>
    <alternativeName>
        <fullName evidence="8">Selenocysteinyl-tRNA(Sec) synthase</fullName>
    </alternativeName>
</protein>
<dbReference type="PANTHER" id="PTHR32328:SF0">
    <property type="entry name" value="L-SERYL-TRNA(SEC) SELENIUM TRANSFERASE"/>
    <property type="match status" value="1"/>
</dbReference>
<keyword evidence="6 8" id="KW-0711">Selenium</keyword>
<evidence type="ECO:0000256" key="1">
    <source>
        <dbReference type="ARBA" id="ARBA00001933"/>
    </source>
</evidence>
<evidence type="ECO:0000313" key="11">
    <source>
        <dbReference type="EMBL" id="QSZ26837.1"/>
    </source>
</evidence>
<dbReference type="Pfam" id="PF03841">
    <property type="entry name" value="SelA"/>
    <property type="match status" value="1"/>
</dbReference>
<evidence type="ECO:0000256" key="4">
    <source>
        <dbReference type="ARBA" id="ARBA00022898"/>
    </source>
</evidence>
<evidence type="ECO:0000313" key="12">
    <source>
        <dbReference type="Proteomes" id="UP000671913"/>
    </source>
</evidence>
<keyword evidence="3 8" id="KW-0808">Transferase</keyword>
<dbReference type="Proteomes" id="UP000671913">
    <property type="component" value="Chromosome"/>
</dbReference>
<keyword evidence="5 8" id="KW-0648">Protein biosynthesis</keyword>
<dbReference type="InterPro" id="IPR025862">
    <property type="entry name" value="SelA_trans_N_dom"/>
</dbReference>
<name>A0A975AUS7_9THEO</name>
<dbReference type="InterPro" id="IPR015424">
    <property type="entry name" value="PyrdxlP-dep_Trfase"/>
</dbReference>
<dbReference type="InterPro" id="IPR015421">
    <property type="entry name" value="PyrdxlP-dep_Trfase_major"/>
</dbReference>
<evidence type="ECO:0000259" key="10">
    <source>
        <dbReference type="Pfam" id="PF12390"/>
    </source>
</evidence>
<evidence type="ECO:0000256" key="9">
    <source>
        <dbReference type="PIRSR" id="PIRSR618319-50"/>
    </source>
</evidence>
<comment type="catalytic activity">
    <reaction evidence="8">
        <text>L-seryl-tRNA(Sec) + selenophosphate + H(+) = L-selenocysteinyl-tRNA(Sec) + phosphate</text>
        <dbReference type="Rhea" id="RHEA:22728"/>
        <dbReference type="Rhea" id="RHEA-COMP:9742"/>
        <dbReference type="Rhea" id="RHEA-COMP:9743"/>
        <dbReference type="ChEBI" id="CHEBI:15378"/>
        <dbReference type="ChEBI" id="CHEBI:16144"/>
        <dbReference type="ChEBI" id="CHEBI:43474"/>
        <dbReference type="ChEBI" id="CHEBI:78533"/>
        <dbReference type="ChEBI" id="CHEBI:78573"/>
        <dbReference type="EC" id="2.9.1.1"/>
    </reaction>
</comment>
<dbReference type="RefSeq" id="WP_284679527.1">
    <property type="nucleotide sequence ID" value="NZ_CP060096.1"/>
</dbReference>
<evidence type="ECO:0000256" key="6">
    <source>
        <dbReference type="ARBA" id="ARBA00023266"/>
    </source>
</evidence>
<evidence type="ECO:0000256" key="7">
    <source>
        <dbReference type="ARBA" id="ARBA00044507"/>
    </source>
</evidence>